<keyword evidence="1" id="KW-1133">Transmembrane helix</keyword>
<dbReference type="JaponicusDB" id="SJAG_05268">
    <property type="gene designation" value="emr1"/>
</dbReference>
<dbReference type="eggNOG" id="ENOG502SE6C">
    <property type="taxonomic scope" value="Eukaryota"/>
</dbReference>
<dbReference type="GO" id="GO:0120010">
    <property type="term" value="P:intermembrane phospholipid transfer"/>
    <property type="evidence" value="ECO:0007669"/>
    <property type="project" value="EnsemblFungi"/>
</dbReference>
<dbReference type="VEuPathDB" id="FungiDB:SJAG_05268"/>
<keyword evidence="4" id="KW-1185">Reference proteome</keyword>
<reference evidence="2 4" key="1">
    <citation type="journal article" date="2011" name="Science">
        <title>Comparative functional genomics of the fission yeasts.</title>
        <authorList>
            <person name="Rhind N."/>
            <person name="Chen Z."/>
            <person name="Yassour M."/>
            <person name="Thompson D.A."/>
            <person name="Haas B.J."/>
            <person name="Habib N."/>
            <person name="Wapinski I."/>
            <person name="Roy S."/>
            <person name="Lin M.F."/>
            <person name="Heiman D.I."/>
            <person name="Young S.K."/>
            <person name="Furuya K."/>
            <person name="Guo Y."/>
            <person name="Pidoux A."/>
            <person name="Chen H.M."/>
            <person name="Robbertse B."/>
            <person name="Goldberg J.M."/>
            <person name="Aoki K."/>
            <person name="Bayne E.H."/>
            <person name="Berlin A.M."/>
            <person name="Desjardins C.A."/>
            <person name="Dobbs E."/>
            <person name="Dukaj L."/>
            <person name="Fan L."/>
            <person name="FitzGerald M.G."/>
            <person name="French C."/>
            <person name="Gujja S."/>
            <person name="Hansen K."/>
            <person name="Keifenheim D."/>
            <person name="Levin J.Z."/>
            <person name="Mosher R.A."/>
            <person name="Mueller C.A."/>
            <person name="Pfiffner J."/>
            <person name="Priest M."/>
            <person name="Russ C."/>
            <person name="Smialowska A."/>
            <person name="Swoboda P."/>
            <person name="Sykes S.M."/>
            <person name="Vaughn M."/>
            <person name="Vengrova S."/>
            <person name="Yoder R."/>
            <person name="Zeng Q."/>
            <person name="Allshire R."/>
            <person name="Baulcombe D."/>
            <person name="Birren B.W."/>
            <person name="Brown W."/>
            <person name="Ekwall K."/>
            <person name="Kellis M."/>
            <person name="Leatherwood J."/>
            <person name="Levin H."/>
            <person name="Margalit H."/>
            <person name="Martienssen R."/>
            <person name="Nieduszynski C.A."/>
            <person name="Spatafora J.W."/>
            <person name="Friedman N."/>
            <person name="Dalgaard J.Z."/>
            <person name="Baumann P."/>
            <person name="Niki H."/>
            <person name="Regev A."/>
            <person name="Nusbaum C."/>
        </authorList>
    </citation>
    <scope>NUCLEOTIDE SEQUENCE [LARGE SCALE GENOMIC DNA]</scope>
    <source>
        <strain evidence="4">yFS275 / FY16936</strain>
    </source>
</reference>
<dbReference type="AlphaFoldDB" id="B6K2K5"/>
<evidence type="ECO:0000313" key="3">
    <source>
        <dbReference type="JaponicusDB" id="SJAG_05268"/>
    </source>
</evidence>
<evidence type="ECO:0000313" key="2">
    <source>
        <dbReference type="EMBL" id="EEB07386.1"/>
    </source>
</evidence>
<dbReference type="Pfam" id="PF17237">
    <property type="entry name" value="Emr1"/>
    <property type="match status" value="1"/>
</dbReference>
<organism evidence="2 4">
    <name type="scientific">Schizosaccharomyces japonicus (strain yFS275 / FY16936)</name>
    <name type="common">Fission yeast</name>
    <dbReference type="NCBI Taxonomy" id="402676"/>
    <lineage>
        <taxon>Eukaryota</taxon>
        <taxon>Fungi</taxon>
        <taxon>Dikarya</taxon>
        <taxon>Ascomycota</taxon>
        <taxon>Taphrinomycotina</taxon>
        <taxon>Schizosaccharomycetes</taxon>
        <taxon>Schizosaccharomycetales</taxon>
        <taxon>Schizosaccharomycetaceae</taxon>
        <taxon>Schizosaccharomyces</taxon>
    </lineage>
</organism>
<name>B6K2K5_SCHJY</name>
<sequence length="52" mass="6374">MLPNLRRIFMLFRSEEEERAYSRRAFYNFIGFICSGIVFSWMIRKQRQLPAP</sequence>
<evidence type="ECO:0000256" key="1">
    <source>
        <dbReference type="SAM" id="Phobius"/>
    </source>
</evidence>
<dbReference type="Proteomes" id="UP000001744">
    <property type="component" value="Unassembled WGS sequence"/>
</dbReference>
<protein>
    <submittedName>
        <fullName evidence="2">Uncharacterized protein</fullName>
    </submittedName>
</protein>
<gene>
    <name evidence="3" type="primary">emr1</name>
    <name evidence="2" type="ORF">SJAG_05268</name>
</gene>
<dbReference type="OMA" id="RRAFYNF"/>
<evidence type="ECO:0000313" key="4">
    <source>
        <dbReference type="Proteomes" id="UP000001744"/>
    </source>
</evidence>
<keyword evidence="1" id="KW-0472">Membrane</keyword>
<dbReference type="HOGENOM" id="CLU_196188_0_0_1"/>
<dbReference type="EMBL" id="KE651166">
    <property type="protein sequence ID" value="EEB07386.1"/>
    <property type="molecule type" value="Genomic_DNA"/>
</dbReference>
<proteinExistence type="predicted"/>
<dbReference type="GO" id="GO:0007008">
    <property type="term" value="P:outer mitochondrial membrane organization"/>
    <property type="evidence" value="ECO:0007669"/>
    <property type="project" value="EnsemblFungi"/>
</dbReference>
<dbReference type="RefSeq" id="XP_002173679.1">
    <property type="nucleotide sequence ID" value="XM_002173643.2"/>
</dbReference>
<feature type="transmembrane region" description="Helical" evidence="1">
    <location>
        <begin position="25"/>
        <end position="43"/>
    </location>
</feature>
<dbReference type="InterPro" id="IPR035195">
    <property type="entry name" value="Emr1"/>
</dbReference>
<keyword evidence="1" id="KW-0812">Transmembrane</keyword>
<dbReference type="STRING" id="402676.B6K2K5"/>
<accession>B6K2K5</accession>
<dbReference type="GeneID" id="7049223"/>
<dbReference type="GO" id="GO:0032473">
    <property type="term" value="C:cytoplasmic side of mitochondrial outer membrane"/>
    <property type="evidence" value="ECO:0007669"/>
    <property type="project" value="EnsemblFungi"/>
</dbReference>